<dbReference type="InterPro" id="IPR020843">
    <property type="entry name" value="ER"/>
</dbReference>
<evidence type="ECO:0000313" key="2">
    <source>
        <dbReference type="EMBL" id="KAJ7625890.1"/>
    </source>
</evidence>
<dbReference type="GO" id="GO:0016491">
    <property type="term" value="F:oxidoreductase activity"/>
    <property type="evidence" value="ECO:0007669"/>
    <property type="project" value="InterPro"/>
</dbReference>
<name>A0AAD7FKY4_9AGAR</name>
<dbReference type="Pfam" id="PF00107">
    <property type="entry name" value="ADH_zinc_N"/>
    <property type="match status" value="1"/>
</dbReference>
<dbReference type="PANTHER" id="PTHR45033:SF2">
    <property type="entry name" value="ZINC-TYPE ALCOHOL DEHYDROGENASE-LIKE PROTEIN C1773.06C"/>
    <property type="match status" value="1"/>
</dbReference>
<dbReference type="InterPro" id="IPR011032">
    <property type="entry name" value="GroES-like_sf"/>
</dbReference>
<feature type="domain" description="Enoyl reductase (ER)" evidence="1">
    <location>
        <begin position="16"/>
        <end position="348"/>
    </location>
</feature>
<dbReference type="AlphaFoldDB" id="A0AAD7FKY4"/>
<protein>
    <submittedName>
        <fullName evidence="2">Alcohol dehydrogenase superfamily protein</fullName>
    </submittedName>
</protein>
<reference evidence="2" key="1">
    <citation type="submission" date="2023-03" db="EMBL/GenBank/DDBJ databases">
        <title>Massive genome expansion in bonnet fungi (Mycena s.s.) driven by repeated elements and novel gene families across ecological guilds.</title>
        <authorList>
            <consortium name="Lawrence Berkeley National Laboratory"/>
            <person name="Harder C.B."/>
            <person name="Miyauchi S."/>
            <person name="Viragh M."/>
            <person name="Kuo A."/>
            <person name="Thoen E."/>
            <person name="Andreopoulos B."/>
            <person name="Lu D."/>
            <person name="Skrede I."/>
            <person name="Drula E."/>
            <person name="Henrissat B."/>
            <person name="Morin E."/>
            <person name="Kohler A."/>
            <person name="Barry K."/>
            <person name="LaButti K."/>
            <person name="Morin E."/>
            <person name="Salamov A."/>
            <person name="Lipzen A."/>
            <person name="Mereny Z."/>
            <person name="Hegedus B."/>
            <person name="Baldrian P."/>
            <person name="Stursova M."/>
            <person name="Weitz H."/>
            <person name="Taylor A."/>
            <person name="Grigoriev I.V."/>
            <person name="Nagy L.G."/>
            <person name="Martin F."/>
            <person name="Kauserud H."/>
        </authorList>
    </citation>
    <scope>NUCLEOTIDE SEQUENCE</scope>
    <source>
        <strain evidence="2">9284</strain>
    </source>
</reference>
<evidence type="ECO:0000313" key="3">
    <source>
        <dbReference type="Proteomes" id="UP001221142"/>
    </source>
</evidence>
<proteinExistence type="predicted"/>
<dbReference type="SMART" id="SM00829">
    <property type="entry name" value="PKS_ER"/>
    <property type="match status" value="1"/>
</dbReference>
<dbReference type="SUPFAM" id="SSF51735">
    <property type="entry name" value="NAD(P)-binding Rossmann-fold domains"/>
    <property type="match status" value="1"/>
</dbReference>
<dbReference type="Pfam" id="PF08240">
    <property type="entry name" value="ADH_N"/>
    <property type="match status" value="1"/>
</dbReference>
<dbReference type="InterPro" id="IPR052711">
    <property type="entry name" value="Zinc_ADH-like"/>
</dbReference>
<dbReference type="Gene3D" id="3.40.50.720">
    <property type="entry name" value="NAD(P)-binding Rossmann-like Domain"/>
    <property type="match status" value="1"/>
</dbReference>
<dbReference type="SUPFAM" id="SSF50129">
    <property type="entry name" value="GroES-like"/>
    <property type="match status" value="1"/>
</dbReference>
<evidence type="ECO:0000259" key="1">
    <source>
        <dbReference type="SMART" id="SM00829"/>
    </source>
</evidence>
<gene>
    <name evidence="2" type="ORF">FB45DRAFT_836169</name>
</gene>
<dbReference type="InterPro" id="IPR013149">
    <property type="entry name" value="ADH-like_C"/>
</dbReference>
<dbReference type="PANTHER" id="PTHR45033">
    <property type="match status" value="1"/>
</dbReference>
<dbReference type="CDD" id="cd08276">
    <property type="entry name" value="MDR7"/>
    <property type="match status" value="1"/>
</dbReference>
<accession>A0AAD7FKY4</accession>
<dbReference type="EMBL" id="JARKIF010000012">
    <property type="protein sequence ID" value="KAJ7625890.1"/>
    <property type="molecule type" value="Genomic_DNA"/>
</dbReference>
<dbReference type="Proteomes" id="UP001221142">
    <property type="component" value="Unassembled WGS sequence"/>
</dbReference>
<keyword evidence="3" id="KW-1185">Reference proteome</keyword>
<dbReference type="InterPro" id="IPR013154">
    <property type="entry name" value="ADH-like_N"/>
</dbReference>
<organism evidence="2 3">
    <name type="scientific">Roridomyces roridus</name>
    <dbReference type="NCBI Taxonomy" id="1738132"/>
    <lineage>
        <taxon>Eukaryota</taxon>
        <taxon>Fungi</taxon>
        <taxon>Dikarya</taxon>
        <taxon>Basidiomycota</taxon>
        <taxon>Agaricomycotina</taxon>
        <taxon>Agaricomycetes</taxon>
        <taxon>Agaricomycetidae</taxon>
        <taxon>Agaricales</taxon>
        <taxon>Marasmiineae</taxon>
        <taxon>Mycenaceae</taxon>
        <taxon>Roridomyces</taxon>
    </lineage>
</organism>
<comment type="caution">
    <text evidence="2">The sequence shown here is derived from an EMBL/GenBank/DDBJ whole genome shotgun (WGS) entry which is preliminary data.</text>
</comment>
<dbReference type="InterPro" id="IPR036291">
    <property type="entry name" value="NAD(P)-bd_dom_sf"/>
</dbReference>
<sequence>MSIPTTAREYAYTEIGSFNNLIVREVPVPTPKANEVLVKTRAVSLQFRDLMVSNGTYPAQFPAHLVPCSDMAGEIVAVGPDVKGWKAGDRICANFMVDKIHNEFMSNEIANSALGGGIHGVLTEYRCFPAHCLVAIPSHLTYEEASTLPCAALTAYNALSTGSEPLKAGDTVLIQGTGGVSIFALQFAVASGATAIVLSSSDDKLESATKLGAKHVINYNTTPNWDQEVLKLTNGSGVDRVIEVVGNATLARSISSVKIDGSIVIVGLLGGIGADVPAVDIIGASIFKGLKISGIFVGSVPQFRNMNKLLTANTETTRPLIDKVFEFEYAKEAFAHLASQKHVGKVVIKVN</sequence>
<dbReference type="Gene3D" id="3.90.180.10">
    <property type="entry name" value="Medium-chain alcohol dehydrogenases, catalytic domain"/>
    <property type="match status" value="1"/>
</dbReference>